<comment type="caution">
    <text evidence="5">The sequence shown here is derived from an EMBL/GenBank/DDBJ whole genome shotgun (WGS) entry which is preliminary data.</text>
</comment>
<evidence type="ECO:0000256" key="2">
    <source>
        <dbReference type="ARBA" id="ARBA00022676"/>
    </source>
</evidence>
<evidence type="ECO:0000313" key="5">
    <source>
        <dbReference type="EMBL" id="TYS60081.1"/>
    </source>
</evidence>
<feature type="domain" description="Glycosyltransferase 2-like" evidence="4">
    <location>
        <begin position="6"/>
        <end position="133"/>
    </location>
</feature>
<dbReference type="PANTHER" id="PTHR22916">
    <property type="entry name" value="GLYCOSYLTRANSFERASE"/>
    <property type="match status" value="1"/>
</dbReference>
<dbReference type="PANTHER" id="PTHR22916:SF51">
    <property type="entry name" value="GLYCOSYLTRANSFERASE EPSH-RELATED"/>
    <property type="match status" value="1"/>
</dbReference>
<evidence type="ECO:0000259" key="4">
    <source>
        <dbReference type="Pfam" id="PF00535"/>
    </source>
</evidence>
<proteinExistence type="inferred from homology"/>
<name>A0AA95B761_9BACI</name>
<dbReference type="InterPro" id="IPR029044">
    <property type="entry name" value="Nucleotide-diphossugar_trans"/>
</dbReference>
<evidence type="ECO:0000313" key="6">
    <source>
        <dbReference type="Proteomes" id="UP000323393"/>
    </source>
</evidence>
<gene>
    <name evidence="5" type="ORF">FZC74_08005</name>
</gene>
<accession>A0AA95B761</accession>
<keyword evidence="2" id="KW-0328">Glycosyltransferase</keyword>
<dbReference type="RefSeq" id="WP_148965534.1">
    <property type="nucleotide sequence ID" value="NZ_VTEU01000002.1"/>
</dbReference>
<dbReference type="AlphaFoldDB" id="A0AA95B761"/>
<comment type="similarity">
    <text evidence="1">Belongs to the glycosyltransferase 2 family.</text>
</comment>
<dbReference type="EMBL" id="VTEU01000002">
    <property type="protein sequence ID" value="TYS60081.1"/>
    <property type="molecule type" value="Genomic_DNA"/>
</dbReference>
<evidence type="ECO:0000256" key="1">
    <source>
        <dbReference type="ARBA" id="ARBA00006739"/>
    </source>
</evidence>
<evidence type="ECO:0000256" key="3">
    <source>
        <dbReference type="ARBA" id="ARBA00022679"/>
    </source>
</evidence>
<dbReference type="GO" id="GO:0016757">
    <property type="term" value="F:glycosyltransferase activity"/>
    <property type="evidence" value="ECO:0007669"/>
    <property type="project" value="UniProtKB-KW"/>
</dbReference>
<organism evidence="5 6">
    <name type="scientific">Sutcliffiella horikoshii</name>
    <dbReference type="NCBI Taxonomy" id="79883"/>
    <lineage>
        <taxon>Bacteria</taxon>
        <taxon>Bacillati</taxon>
        <taxon>Bacillota</taxon>
        <taxon>Bacilli</taxon>
        <taxon>Bacillales</taxon>
        <taxon>Bacillaceae</taxon>
        <taxon>Sutcliffiella</taxon>
    </lineage>
</organism>
<dbReference type="CDD" id="cd00761">
    <property type="entry name" value="Glyco_tranf_GTA_type"/>
    <property type="match status" value="1"/>
</dbReference>
<sequence>MRTEISIIVPIYNVERYLPTCIESIYNQSFQDYELILVNDGSFDNSAEICMEYAEKDNRIKIVNKKNGGLSSARNAGVQEASGKYIIFVDPDDKLSENYLNKLYSTAEKNNCCVVVSGYQTIPDLEKRKPGFQLNKVLSGKKFILSSQKVHSNNDLCFVWRYIYKRSVLEGNNIRFNEEVFIGEDVIFNLSCLLKASRVVAIPDTLYQYTINNPESLMKISYKPKLESSLLVQYRIRKQLSLDSGLLEYHSYRKDMATYYVTSIYQLMKENAKNNHDLNMERDIKRIINYEMIRESLNELKFHFPVHNLKQFIYYLALKYRVYSLISRVHKKEVG</sequence>
<dbReference type="Proteomes" id="UP000323393">
    <property type="component" value="Unassembled WGS sequence"/>
</dbReference>
<dbReference type="SUPFAM" id="SSF53448">
    <property type="entry name" value="Nucleotide-diphospho-sugar transferases"/>
    <property type="match status" value="1"/>
</dbReference>
<dbReference type="InterPro" id="IPR001173">
    <property type="entry name" value="Glyco_trans_2-like"/>
</dbReference>
<dbReference type="Pfam" id="PF00535">
    <property type="entry name" value="Glycos_transf_2"/>
    <property type="match status" value="1"/>
</dbReference>
<protein>
    <submittedName>
        <fullName evidence="5">Glycosyltransferase</fullName>
    </submittedName>
</protein>
<dbReference type="Gene3D" id="3.90.550.10">
    <property type="entry name" value="Spore Coat Polysaccharide Biosynthesis Protein SpsA, Chain A"/>
    <property type="match status" value="1"/>
</dbReference>
<reference evidence="5 6" key="1">
    <citation type="submission" date="2019-08" db="EMBL/GenBank/DDBJ databases">
        <title>Bacillus genomes from the desert of Cuatro Cienegas, Coahuila.</title>
        <authorList>
            <person name="Olmedo-Alvarez G."/>
        </authorList>
    </citation>
    <scope>NUCLEOTIDE SEQUENCE [LARGE SCALE GENOMIC DNA]</scope>
    <source>
        <strain evidence="5 6">CH88_3T</strain>
    </source>
</reference>
<keyword evidence="3" id="KW-0808">Transferase</keyword>